<proteinExistence type="predicted"/>
<accession>A0AA39NZ03</accession>
<evidence type="ECO:0000313" key="3">
    <source>
        <dbReference type="Proteomes" id="UP001175227"/>
    </source>
</evidence>
<feature type="region of interest" description="Disordered" evidence="1">
    <location>
        <begin position="382"/>
        <end position="402"/>
    </location>
</feature>
<dbReference type="EMBL" id="JAUEPR010000026">
    <property type="protein sequence ID" value="KAK0474498.1"/>
    <property type="molecule type" value="Genomic_DNA"/>
</dbReference>
<evidence type="ECO:0000256" key="1">
    <source>
        <dbReference type="SAM" id="MobiDB-lite"/>
    </source>
</evidence>
<dbReference type="Proteomes" id="UP001175227">
    <property type="component" value="Unassembled WGS sequence"/>
</dbReference>
<comment type="caution">
    <text evidence="2">The sequence shown here is derived from an EMBL/GenBank/DDBJ whole genome shotgun (WGS) entry which is preliminary data.</text>
</comment>
<dbReference type="AlphaFoldDB" id="A0AA39NZ03"/>
<protein>
    <submittedName>
        <fullName evidence="2">Uncharacterized protein</fullName>
    </submittedName>
</protein>
<evidence type="ECO:0000313" key="2">
    <source>
        <dbReference type="EMBL" id="KAK0474498.1"/>
    </source>
</evidence>
<sequence length="690" mass="78878">MQWIFIIFWRRSESSPRLKNDSDTIHPSQNSFPLFNSANSLPEHFTPSHLHSNPTLLMHHAAPSLPLRPFDGLYGTILDDLDMFAITPNANTVMPRPPLGNREIYMRENYRYGFDDPLQWPQAFVPDYAHYACLHWRTPEVKDPLRPLYLGVTEYDWQEIDNLAIVTCLGHMRQSTFRRLQAACKAVIETVAGVECSAVIAANMRSHIVMLEHLLGRLSDLLMSYQRMRLCHAETQRVARELHVLVQYMTLYKPLMEAPESDAPPMPVDDGLVGAFSNDATIVQSFFKAGIPVWRVVSIKELPGVRVDNVCEFSNSPHPEEPSLLRLPMIFTGSSRDPAKYKKIHEFVTHSMRWADPFALSSPVVKYRADMPLIEANATKSRYSPYQKKPQIQSGTSNRLQDPQHQLLPPVIEPWRLALLAAIPHENQYAFPRPDIIATVNTEKKVHSYLISWLQLRGPLFARLTIPEHLPPNLYHQEWRTVLGMGFLHGDPASGTAAEKRRAEVHKMMDGFMEELLLRTDNAASSAFWRGKNYEALQQEECQEILWELAEVNFCCEFKALHRRATANSSSNVQNISIMHCFPDGDHLPGQLDIGAANYGLADPLWLRRAPYIFAMKKAMQTWEDMPPSLLSEVRTAGWTEKELLLVEKTVASYYCNTFWQYFGQDYVPEAWPQMSTSRSGVYVDVEALS</sequence>
<organism evidence="2 3">
    <name type="scientific">Armillaria novae-zelandiae</name>
    <dbReference type="NCBI Taxonomy" id="153914"/>
    <lineage>
        <taxon>Eukaryota</taxon>
        <taxon>Fungi</taxon>
        <taxon>Dikarya</taxon>
        <taxon>Basidiomycota</taxon>
        <taxon>Agaricomycotina</taxon>
        <taxon>Agaricomycetes</taxon>
        <taxon>Agaricomycetidae</taxon>
        <taxon>Agaricales</taxon>
        <taxon>Marasmiineae</taxon>
        <taxon>Physalacriaceae</taxon>
        <taxon>Armillaria</taxon>
    </lineage>
</organism>
<name>A0AA39NZ03_9AGAR</name>
<gene>
    <name evidence="2" type="ORF">IW261DRAFT_1568475</name>
</gene>
<keyword evidence="3" id="KW-1185">Reference proteome</keyword>
<reference evidence="2" key="1">
    <citation type="submission" date="2023-06" db="EMBL/GenBank/DDBJ databases">
        <authorList>
            <consortium name="Lawrence Berkeley National Laboratory"/>
            <person name="Ahrendt S."/>
            <person name="Sahu N."/>
            <person name="Indic B."/>
            <person name="Wong-Bajracharya J."/>
            <person name="Merenyi Z."/>
            <person name="Ke H.-M."/>
            <person name="Monk M."/>
            <person name="Kocsube S."/>
            <person name="Drula E."/>
            <person name="Lipzen A."/>
            <person name="Balint B."/>
            <person name="Henrissat B."/>
            <person name="Andreopoulos B."/>
            <person name="Martin F.M."/>
            <person name="Harder C.B."/>
            <person name="Rigling D."/>
            <person name="Ford K.L."/>
            <person name="Foster G.D."/>
            <person name="Pangilinan J."/>
            <person name="Papanicolaou A."/>
            <person name="Barry K."/>
            <person name="LaButti K."/>
            <person name="Viragh M."/>
            <person name="Koriabine M."/>
            <person name="Yan M."/>
            <person name="Riley R."/>
            <person name="Champramary S."/>
            <person name="Plett K.L."/>
            <person name="Tsai I.J."/>
            <person name="Slot J."/>
            <person name="Sipos G."/>
            <person name="Plett J."/>
            <person name="Nagy L.G."/>
            <person name="Grigoriev I.V."/>
        </authorList>
    </citation>
    <scope>NUCLEOTIDE SEQUENCE</scope>
    <source>
        <strain evidence="2">ICMP 16352</strain>
    </source>
</reference>